<evidence type="ECO:0000313" key="3">
    <source>
        <dbReference type="Proteomes" id="UP000537130"/>
    </source>
</evidence>
<dbReference type="InterPro" id="IPR007024">
    <property type="entry name" value="BLUF_domain"/>
</dbReference>
<evidence type="ECO:0000259" key="1">
    <source>
        <dbReference type="PROSITE" id="PS50925"/>
    </source>
</evidence>
<dbReference type="InterPro" id="IPR036046">
    <property type="entry name" value="Acylphosphatase-like_dom_sf"/>
</dbReference>
<keyword evidence="3" id="KW-1185">Reference proteome</keyword>
<dbReference type="Gene3D" id="3.30.70.100">
    <property type="match status" value="1"/>
</dbReference>
<reference evidence="2 3" key="1">
    <citation type="submission" date="2020-08" db="EMBL/GenBank/DDBJ databases">
        <title>Genomic Encyclopedia of Type Strains, Phase III (KMG-III): the genomes of soil and plant-associated and newly described type strains.</title>
        <authorList>
            <person name="Whitman W."/>
        </authorList>
    </citation>
    <scope>NUCLEOTIDE SEQUENCE [LARGE SCALE GENOMIC DNA]</scope>
    <source>
        <strain evidence="2 3">CECT 8654</strain>
    </source>
</reference>
<proteinExistence type="predicted"/>
<gene>
    <name evidence="2" type="ORF">FHR99_002771</name>
</gene>
<feature type="domain" description="BLUF" evidence="1">
    <location>
        <begin position="10"/>
        <end position="101"/>
    </location>
</feature>
<sequence length="152" mass="17186">MTSDESVGDLVHYIYASAATEEFTPEELDELLSVARWNNEELGVTGMLLYEKGSFFQILEGRPEVVGPLYEKISADKRHSKLIKLIFEPIEARSFANWSMGRAAVSTKQLSEIEGLNDFFQSGRCFTELDDGRAKKLLQSFKEGRWRAAIGE</sequence>
<evidence type="ECO:0000313" key="2">
    <source>
        <dbReference type="EMBL" id="MBB3048497.1"/>
    </source>
</evidence>
<organism evidence="2 3">
    <name type="scientific">Litorivivens lipolytica</name>
    <dbReference type="NCBI Taxonomy" id="1524264"/>
    <lineage>
        <taxon>Bacteria</taxon>
        <taxon>Pseudomonadati</taxon>
        <taxon>Pseudomonadota</taxon>
        <taxon>Gammaproteobacteria</taxon>
        <taxon>Litorivivens</taxon>
    </lineage>
</organism>
<dbReference type="PROSITE" id="PS50925">
    <property type="entry name" value="BLUF"/>
    <property type="match status" value="1"/>
</dbReference>
<dbReference type="RefSeq" id="WP_183411281.1">
    <property type="nucleotide sequence ID" value="NZ_JACHWY010000003.1"/>
</dbReference>
<dbReference type="Pfam" id="PF04940">
    <property type="entry name" value="BLUF"/>
    <property type="match status" value="1"/>
</dbReference>
<dbReference type="Proteomes" id="UP000537130">
    <property type="component" value="Unassembled WGS sequence"/>
</dbReference>
<name>A0A7W4Z6R6_9GAMM</name>
<dbReference type="GO" id="GO:0071949">
    <property type="term" value="F:FAD binding"/>
    <property type="evidence" value="ECO:0007669"/>
    <property type="project" value="InterPro"/>
</dbReference>
<comment type="caution">
    <text evidence="2">The sequence shown here is derived from an EMBL/GenBank/DDBJ whole genome shotgun (WGS) entry which is preliminary data.</text>
</comment>
<dbReference type="SMART" id="SM01034">
    <property type="entry name" value="BLUF"/>
    <property type="match status" value="1"/>
</dbReference>
<dbReference type="GO" id="GO:0009882">
    <property type="term" value="F:blue light photoreceptor activity"/>
    <property type="evidence" value="ECO:0007669"/>
    <property type="project" value="InterPro"/>
</dbReference>
<dbReference type="SUPFAM" id="SSF54975">
    <property type="entry name" value="Acylphosphatase/BLUF domain-like"/>
    <property type="match status" value="1"/>
</dbReference>
<accession>A0A7W4Z6R6</accession>
<protein>
    <recommendedName>
        <fullName evidence="1">BLUF domain-containing protein</fullName>
    </recommendedName>
</protein>
<dbReference type="EMBL" id="JACHWY010000003">
    <property type="protein sequence ID" value="MBB3048497.1"/>
    <property type="molecule type" value="Genomic_DNA"/>
</dbReference>
<dbReference type="AlphaFoldDB" id="A0A7W4Z6R6"/>